<evidence type="ECO:0000313" key="8">
    <source>
        <dbReference type="EMBL" id="CRK98779.1"/>
    </source>
</evidence>
<dbReference type="GO" id="GO:0005737">
    <property type="term" value="C:cytoplasm"/>
    <property type="evidence" value="ECO:0007669"/>
    <property type="project" value="UniProtKB-SubCell"/>
</dbReference>
<dbReference type="InterPro" id="IPR015033">
    <property type="entry name" value="HBS1-like_N"/>
</dbReference>
<feature type="domain" description="HBS1-like protein N-terminal" evidence="7">
    <location>
        <begin position="64"/>
        <end position="141"/>
    </location>
</feature>
<keyword evidence="2" id="KW-0963">Cytoplasm</keyword>
<evidence type="ECO:0000256" key="6">
    <source>
        <dbReference type="SAM" id="MobiDB-lite"/>
    </source>
</evidence>
<dbReference type="Proteomes" id="UP000183832">
    <property type="component" value="Unassembled WGS sequence"/>
</dbReference>
<evidence type="ECO:0000256" key="3">
    <source>
        <dbReference type="ARBA" id="ARBA00022553"/>
    </source>
</evidence>
<dbReference type="AlphaFoldDB" id="A0A1J1IEY9"/>
<dbReference type="InterPro" id="IPR037189">
    <property type="entry name" value="HBS1-like_N_sf"/>
</dbReference>
<dbReference type="GO" id="GO:0016787">
    <property type="term" value="F:hydrolase activity"/>
    <property type="evidence" value="ECO:0007669"/>
    <property type="project" value="UniProtKB-KW"/>
</dbReference>
<dbReference type="GO" id="GO:0006412">
    <property type="term" value="P:translation"/>
    <property type="evidence" value="ECO:0007669"/>
    <property type="project" value="UniProtKB-KW"/>
</dbReference>
<evidence type="ECO:0000259" key="7">
    <source>
        <dbReference type="Pfam" id="PF08938"/>
    </source>
</evidence>
<keyword evidence="9" id="KW-1185">Reference proteome</keyword>
<evidence type="ECO:0000256" key="1">
    <source>
        <dbReference type="ARBA" id="ARBA00004496"/>
    </source>
</evidence>
<dbReference type="OrthoDB" id="7883576at2759"/>
<sequence length="362" mass="41517">MSRHRNVRTMNYDDEFDDYPVGSLTDEPECISPTDANQWIFDRNRGQSSLDAFLLKNEDIQEQDEDEDEEVFHEKNRRDSESFQLPELNDLDKARLLSCMEEIRNISGDSFSDKRLCDAIISCDYDYSKALDLLLTNDTLTRQQNKKTKLTEVEKEKNKAPSTSQFKLPSLGSAKLLPSSGGFVLPKLGISSTVTESSLSLSDFAKKQLDVKPDKFAIPEIFPSKDESSGNKFVIDLKAALVSDAEQTTFSILLSNEKRKDSFEDFVPKFIDCDVVSERVTSKKIIIDEQCEQLTFSHLKKAYKNLTFKNLTCVGKVIRGRFRKKVPKILHGYEHRNRINRFTFDTLSPDDKILQHLNKNKK</sequence>
<keyword evidence="5" id="KW-0648">Protein biosynthesis</keyword>
<accession>A0A1J1IEY9</accession>
<organism evidence="8 9">
    <name type="scientific">Clunio marinus</name>
    <dbReference type="NCBI Taxonomy" id="568069"/>
    <lineage>
        <taxon>Eukaryota</taxon>
        <taxon>Metazoa</taxon>
        <taxon>Ecdysozoa</taxon>
        <taxon>Arthropoda</taxon>
        <taxon>Hexapoda</taxon>
        <taxon>Insecta</taxon>
        <taxon>Pterygota</taxon>
        <taxon>Neoptera</taxon>
        <taxon>Endopterygota</taxon>
        <taxon>Diptera</taxon>
        <taxon>Nematocera</taxon>
        <taxon>Chironomoidea</taxon>
        <taxon>Chironomidae</taxon>
        <taxon>Clunio</taxon>
    </lineage>
</organism>
<dbReference type="SUPFAM" id="SSF109732">
    <property type="entry name" value="HBS1-like domain"/>
    <property type="match status" value="1"/>
</dbReference>
<proteinExistence type="predicted"/>
<keyword evidence="4" id="KW-0378">Hydrolase</keyword>
<keyword evidence="3" id="KW-0597">Phosphoprotein</keyword>
<feature type="region of interest" description="Disordered" evidence="6">
    <location>
        <begin position="61"/>
        <end position="80"/>
    </location>
</feature>
<evidence type="ECO:0000256" key="4">
    <source>
        <dbReference type="ARBA" id="ARBA00022801"/>
    </source>
</evidence>
<evidence type="ECO:0000256" key="5">
    <source>
        <dbReference type="ARBA" id="ARBA00022917"/>
    </source>
</evidence>
<dbReference type="STRING" id="568069.A0A1J1IEY9"/>
<dbReference type="Pfam" id="PF08938">
    <property type="entry name" value="HBS1_N"/>
    <property type="match status" value="1"/>
</dbReference>
<evidence type="ECO:0000313" key="9">
    <source>
        <dbReference type="Proteomes" id="UP000183832"/>
    </source>
</evidence>
<protein>
    <submittedName>
        <fullName evidence="8">CLUMA_CG012057, isoform A</fullName>
    </submittedName>
</protein>
<dbReference type="EMBL" id="CVRI01000048">
    <property type="protein sequence ID" value="CRK98779.1"/>
    <property type="molecule type" value="Genomic_DNA"/>
</dbReference>
<name>A0A1J1IEY9_9DIPT</name>
<dbReference type="Gene3D" id="1.10.8.10">
    <property type="entry name" value="DNA helicase RuvA subunit, C-terminal domain"/>
    <property type="match status" value="1"/>
</dbReference>
<gene>
    <name evidence="8" type="primary">similar to HBS1-like protein</name>
    <name evidence="8" type="ORF">CLUMA_CG012057</name>
</gene>
<comment type="subcellular location">
    <subcellularLocation>
        <location evidence="1">Cytoplasm</location>
    </subcellularLocation>
</comment>
<evidence type="ECO:0000256" key="2">
    <source>
        <dbReference type="ARBA" id="ARBA00022490"/>
    </source>
</evidence>
<feature type="compositionally biased region" description="Acidic residues" evidence="6">
    <location>
        <begin position="61"/>
        <end position="71"/>
    </location>
</feature>
<reference evidence="8 9" key="1">
    <citation type="submission" date="2015-04" db="EMBL/GenBank/DDBJ databases">
        <authorList>
            <person name="Syromyatnikov M.Y."/>
            <person name="Popov V.N."/>
        </authorList>
    </citation>
    <scope>NUCLEOTIDE SEQUENCE [LARGE SCALE GENOMIC DNA]</scope>
</reference>